<accession>A0A0C2X607</accession>
<dbReference type="EMBL" id="KN818247">
    <property type="protein sequence ID" value="KIL64706.1"/>
    <property type="molecule type" value="Genomic_DNA"/>
</dbReference>
<feature type="signal peptide" evidence="1">
    <location>
        <begin position="1"/>
        <end position="17"/>
    </location>
</feature>
<dbReference type="InParanoid" id="A0A0C2X607"/>
<dbReference type="AlphaFoldDB" id="A0A0C2X607"/>
<keyword evidence="1" id="KW-0732">Signal</keyword>
<dbReference type="Proteomes" id="UP000054549">
    <property type="component" value="Unassembled WGS sequence"/>
</dbReference>
<evidence type="ECO:0000256" key="1">
    <source>
        <dbReference type="SAM" id="SignalP"/>
    </source>
</evidence>
<dbReference type="HOGENOM" id="CLU_1414815_0_0_1"/>
<proteinExistence type="predicted"/>
<dbReference type="OrthoDB" id="10007757at2759"/>
<keyword evidence="3" id="KW-1185">Reference proteome</keyword>
<gene>
    <name evidence="2" type="ORF">M378DRAFT_11273</name>
</gene>
<sequence length="192" mass="20793">MLPLIALLALILVSAMCFQSENAVQLFIEQTIVELFSHVDTILLCLAGPIAATVPAHPQNRSTPLGMGVTSGYDDFDVTRIDNDTRTSTQFNGVFRKHQFTLRSCQHGVMFNDQIHWAFSNIPFSELDDPCVTITNASIQLIIADGSIGSPVDGQVNDASGHFTTFGSAGIERMKTDENDSIRSNASTTAVS</sequence>
<evidence type="ECO:0000313" key="2">
    <source>
        <dbReference type="EMBL" id="KIL64706.1"/>
    </source>
</evidence>
<name>A0A0C2X607_AMAMK</name>
<reference evidence="2 3" key="1">
    <citation type="submission" date="2014-04" db="EMBL/GenBank/DDBJ databases">
        <title>Evolutionary Origins and Diversification of the Mycorrhizal Mutualists.</title>
        <authorList>
            <consortium name="DOE Joint Genome Institute"/>
            <consortium name="Mycorrhizal Genomics Consortium"/>
            <person name="Kohler A."/>
            <person name="Kuo A."/>
            <person name="Nagy L.G."/>
            <person name="Floudas D."/>
            <person name="Copeland A."/>
            <person name="Barry K.W."/>
            <person name="Cichocki N."/>
            <person name="Veneault-Fourrey C."/>
            <person name="LaButti K."/>
            <person name="Lindquist E.A."/>
            <person name="Lipzen A."/>
            <person name="Lundell T."/>
            <person name="Morin E."/>
            <person name="Murat C."/>
            <person name="Riley R."/>
            <person name="Ohm R."/>
            <person name="Sun H."/>
            <person name="Tunlid A."/>
            <person name="Henrissat B."/>
            <person name="Grigoriev I.V."/>
            <person name="Hibbett D.S."/>
            <person name="Martin F."/>
        </authorList>
    </citation>
    <scope>NUCLEOTIDE SEQUENCE [LARGE SCALE GENOMIC DNA]</scope>
    <source>
        <strain evidence="2 3">Koide BX008</strain>
    </source>
</reference>
<feature type="chain" id="PRO_5002158737" evidence="1">
    <location>
        <begin position="18"/>
        <end position="192"/>
    </location>
</feature>
<organism evidence="2 3">
    <name type="scientific">Amanita muscaria (strain Koide BX008)</name>
    <dbReference type="NCBI Taxonomy" id="946122"/>
    <lineage>
        <taxon>Eukaryota</taxon>
        <taxon>Fungi</taxon>
        <taxon>Dikarya</taxon>
        <taxon>Basidiomycota</taxon>
        <taxon>Agaricomycotina</taxon>
        <taxon>Agaricomycetes</taxon>
        <taxon>Agaricomycetidae</taxon>
        <taxon>Agaricales</taxon>
        <taxon>Pluteineae</taxon>
        <taxon>Amanitaceae</taxon>
        <taxon>Amanita</taxon>
    </lineage>
</organism>
<protein>
    <submittedName>
        <fullName evidence="2">Uncharacterized protein</fullName>
    </submittedName>
</protein>
<evidence type="ECO:0000313" key="3">
    <source>
        <dbReference type="Proteomes" id="UP000054549"/>
    </source>
</evidence>